<sequence>MSKTMDWTHLYSNEHKFSEAIVLTAEVVHGFKRGSKELGIPTANLSMEQLGAKGEALETGIYYGWTTLKGTRYETVVSVGWNPFYKNEKKTVEAHLIYSLDDFYGETITVELLGYLRQEANFNGLDELISCIQSDINLTKDRLIALQESRL</sequence>
<dbReference type="Pfam" id="PF01687">
    <property type="entry name" value="Flavokinase"/>
    <property type="match status" value="1"/>
</dbReference>
<evidence type="ECO:0000256" key="3">
    <source>
        <dbReference type="ARBA" id="ARBA00022630"/>
    </source>
</evidence>
<evidence type="ECO:0000256" key="1">
    <source>
        <dbReference type="ARBA" id="ARBA00005201"/>
    </source>
</evidence>
<dbReference type="EMBL" id="HBIC01030906">
    <property type="protein sequence ID" value="CAE0286789.1"/>
    <property type="molecule type" value="Transcribed_RNA"/>
</dbReference>
<dbReference type="InterPro" id="IPR015865">
    <property type="entry name" value="Riboflavin_kinase_bac/euk"/>
</dbReference>
<dbReference type="PANTHER" id="PTHR22749:SF6">
    <property type="entry name" value="RIBOFLAVIN KINASE"/>
    <property type="match status" value="1"/>
</dbReference>
<dbReference type="Gene3D" id="2.40.30.30">
    <property type="entry name" value="Riboflavin kinase-like"/>
    <property type="match status" value="1"/>
</dbReference>
<dbReference type="EC" id="2.7.1.26" evidence="2"/>
<evidence type="ECO:0000256" key="5">
    <source>
        <dbReference type="ARBA" id="ARBA00022679"/>
    </source>
</evidence>
<dbReference type="GO" id="GO:0009398">
    <property type="term" value="P:FMN biosynthetic process"/>
    <property type="evidence" value="ECO:0007669"/>
    <property type="project" value="UniProtKB-UniPathway"/>
</dbReference>
<keyword evidence="6" id="KW-0547">Nucleotide-binding</keyword>
<keyword evidence="4" id="KW-0288">FMN</keyword>
<evidence type="ECO:0000256" key="4">
    <source>
        <dbReference type="ARBA" id="ARBA00022643"/>
    </source>
</evidence>
<accession>A0A7S3H6W7</accession>
<dbReference type="AlphaFoldDB" id="A0A7S3H6W7"/>
<organism evidence="9">
    <name type="scientific">Spumella elongata</name>
    <dbReference type="NCBI Taxonomy" id="89044"/>
    <lineage>
        <taxon>Eukaryota</taxon>
        <taxon>Sar</taxon>
        <taxon>Stramenopiles</taxon>
        <taxon>Ochrophyta</taxon>
        <taxon>Chrysophyceae</taxon>
        <taxon>Chromulinales</taxon>
        <taxon>Chromulinaceae</taxon>
        <taxon>Spumella</taxon>
    </lineage>
</organism>
<evidence type="ECO:0000256" key="2">
    <source>
        <dbReference type="ARBA" id="ARBA00012105"/>
    </source>
</evidence>
<dbReference type="InterPro" id="IPR023468">
    <property type="entry name" value="Riboflavin_kinase"/>
</dbReference>
<gene>
    <name evidence="9" type="ORF">SELO1098_LOCUS15630</name>
</gene>
<keyword evidence="5" id="KW-0808">Transferase</keyword>
<dbReference type="PANTHER" id="PTHR22749">
    <property type="entry name" value="RIBOFLAVIN KINASE/FMN ADENYLYLTRANSFERASE"/>
    <property type="match status" value="1"/>
</dbReference>
<keyword evidence="3" id="KW-0285">Flavoprotein</keyword>
<dbReference type="SMART" id="SM00904">
    <property type="entry name" value="Flavokinase"/>
    <property type="match status" value="1"/>
</dbReference>
<dbReference type="GO" id="GO:0009231">
    <property type="term" value="P:riboflavin biosynthetic process"/>
    <property type="evidence" value="ECO:0007669"/>
    <property type="project" value="InterPro"/>
</dbReference>
<feature type="domain" description="Riboflavin kinase" evidence="8">
    <location>
        <begin position="22"/>
        <end position="144"/>
    </location>
</feature>
<dbReference type="GO" id="GO:0008531">
    <property type="term" value="F:riboflavin kinase activity"/>
    <property type="evidence" value="ECO:0007669"/>
    <property type="project" value="UniProtKB-EC"/>
</dbReference>
<proteinExistence type="predicted"/>
<dbReference type="InterPro" id="IPR023465">
    <property type="entry name" value="Riboflavin_kinase_dom_sf"/>
</dbReference>
<keyword evidence="7" id="KW-0067">ATP-binding</keyword>
<dbReference type="SUPFAM" id="SSF82114">
    <property type="entry name" value="Riboflavin kinase-like"/>
    <property type="match status" value="1"/>
</dbReference>
<evidence type="ECO:0000259" key="8">
    <source>
        <dbReference type="SMART" id="SM00904"/>
    </source>
</evidence>
<evidence type="ECO:0000256" key="7">
    <source>
        <dbReference type="ARBA" id="ARBA00022840"/>
    </source>
</evidence>
<reference evidence="9" key="1">
    <citation type="submission" date="2021-01" db="EMBL/GenBank/DDBJ databases">
        <authorList>
            <person name="Corre E."/>
            <person name="Pelletier E."/>
            <person name="Niang G."/>
            <person name="Scheremetjew M."/>
            <person name="Finn R."/>
            <person name="Kale V."/>
            <person name="Holt S."/>
            <person name="Cochrane G."/>
            <person name="Meng A."/>
            <person name="Brown T."/>
            <person name="Cohen L."/>
        </authorList>
    </citation>
    <scope>NUCLEOTIDE SEQUENCE</scope>
    <source>
        <strain evidence="9">CCAP 955/1</strain>
    </source>
</reference>
<dbReference type="UniPathway" id="UPA00276">
    <property type="reaction ID" value="UER00406"/>
</dbReference>
<evidence type="ECO:0000256" key="6">
    <source>
        <dbReference type="ARBA" id="ARBA00022741"/>
    </source>
</evidence>
<evidence type="ECO:0000313" key="9">
    <source>
        <dbReference type="EMBL" id="CAE0286789.1"/>
    </source>
</evidence>
<protein>
    <recommendedName>
        <fullName evidence="2">riboflavin kinase</fullName>
        <ecNumber evidence="2">2.7.1.26</ecNumber>
    </recommendedName>
</protein>
<name>A0A7S3H6W7_9STRA</name>
<dbReference type="GO" id="GO:0005524">
    <property type="term" value="F:ATP binding"/>
    <property type="evidence" value="ECO:0007669"/>
    <property type="project" value="UniProtKB-KW"/>
</dbReference>
<comment type="pathway">
    <text evidence="1">Cofactor biosynthesis; FMN biosynthesis; FMN from riboflavin (ATP route): step 1/1.</text>
</comment>